<dbReference type="GO" id="GO:0005829">
    <property type="term" value="C:cytosol"/>
    <property type="evidence" value="ECO:0007669"/>
    <property type="project" value="TreeGrafter"/>
</dbReference>
<dbReference type="RefSeq" id="WP_073055372.1">
    <property type="nucleotide sequence ID" value="NZ_FQUP01000003.1"/>
</dbReference>
<dbReference type="FunFam" id="3.40.50.1000:FF:000022">
    <property type="entry name" value="Phosphoglycolate phosphatase"/>
    <property type="match status" value="1"/>
</dbReference>
<dbReference type="Proteomes" id="UP000184485">
    <property type="component" value="Unassembled WGS sequence"/>
</dbReference>
<organism evidence="1 2">
    <name type="scientific">Kaistia soli DSM 19436</name>
    <dbReference type="NCBI Taxonomy" id="1122133"/>
    <lineage>
        <taxon>Bacteria</taxon>
        <taxon>Pseudomonadati</taxon>
        <taxon>Pseudomonadota</taxon>
        <taxon>Alphaproteobacteria</taxon>
        <taxon>Hyphomicrobiales</taxon>
        <taxon>Kaistiaceae</taxon>
        <taxon>Kaistia</taxon>
    </lineage>
</organism>
<proteinExistence type="predicted"/>
<dbReference type="GO" id="GO:0004713">
    <property type="term" value="F:protein tyrosine kinase activity"/>
    <property type="evidence" value="ECO:0007669"/>
    <property type="project" value="TreeGrafter"/>
</dbReference>
<dbReference type="InterPro" id="IPR036412">
    <property type="entry name" value="HAD-like_sf"/>
</dbReference>
<reference evidence="1 2" key="1">
    <citation type="submission" date="2016-11" db="EMBL/GenBank/DDBJ databases">
        <authorList>
            <person name="Jaros S."/>
            <person name="Januszkiewicz K."/>
            <person name="Wedrychowicz H."/>
        </authorList>
    </citation>
    <scope>NUCLEOTIDE SEQUENCE [LARGE SCALE GENOMIC DNA]</scope>
    <source>
        <strain evidence="1 2">DSM 19436</strain>
    </source>
</reference>
<sequence length="221" mass="23942">MTPFAPTALFDLDGTLTDPYPGISGSILYAIDKLGRPPVDEITLRAAIGPPLEASFAAMLGGDPLLAKEALAHYRDRYAPIGLYENKVFDGIPEMLANLKNVGVQLFVASSKPRLFCERIIEHFGLGSFFVRVHGSEMDGTRSNKADLITHVLESEAIDRSRCVMIGDRRHDIDGARKNGIKVIAVGWGYGSAEEFEETPPDLIVHDVPALVPAVSAELGL</sequence>
<dbReference type="EMBL" id="FQUP01000003">
    <property type="protein sequence ID" value="SHG09963.1"/>
    <property type="molecule type" value="Genomic_DNA"/>
</dbReference>
<gene>
    <name evidence="1" type="ORF">SAMN02745157_3599</name>
</gene>
<dbReference type="InterPro" id="IPR050155">
    <property type="entry name" value="HAD-like_hydrolase_sf"/>
</dbReference>
<evidence type="ECO:0000313" key="1">
    <source>
        <dbReference type="EMBL" id="SHG09963.1"/>
    </source>
</evidence>
<dbReference type="Pfam" id="PF13419">
    <property type="entry name" value="HAD_2"/>
    <property type="match status" value="1"/>
</dbReference>
<dbReference type="Gene3D" id="3.40.50.1000">
    <property type="entry name" value="HAD superfamily/HAD-like"/>
    <property type="match status" value="1"/>
</dbReference>
<evidence type="ECO:0000313" key="2">
    <source>
        <dbReference type="Proteomes" id="UP000184485"/>
    </source>
</evidence>
<protein>
    <submittedName>
        <fullName evidence="1">Phosphoglycolate phosphatase</fullName>
    </submittedName>
</protein>
<name>A0A1M5H210_9HYPH</name>
<dbReference type="InterPro" id="IPR041492">
    <property type="entry name" value="HAD_2"/>
</dbReference>
<dbReference type="STRING" id="1122133.SAMN02745157_3599"/>
<dbReference type="SUPFAM" id="SSF56784">
    <property type="entry name" value="HAD-like"/>
    <property type="match status" value="1"/>
</dbReference>
<dbReference type="AlphaFoldDB" id="A0A1M5H210"/>
<dbReference type="GO" id="GO:0016791">
    <property type="term" value="F:phosphatase activity"/>
    <property type="evidence" value="ECO:0007669"/>
    <property type="project" value="UniProtKB-ARBA"/>
</dbReference>
<dbReference type="InterPro" id="IPR023198">
    <property type="entry name" value="PGP-like_dom2"/>
</dbReference>
<dbReference type="PANTHER" id="PTHR43434">
    <property type="entry name" value="PHOSPHOGLYCOLATE PHOSPHATASE"/>
    <property type="match status" value="1"/>
</dbReference>
<dbReference type="Gene3D" id="1.10.150.240">
    <property type="entry name" value="Putative phosphatase, domain 2"/>
    <property type="match status" value="1"/>
</dbReference>
<dbReference type="InterPro" id="IPR023214">
    <property type="entry name" value="HAD_sf"/>
</dbReference>
<dbReference type="OrthoDB" id="9782449at2"/>
<dbReference type="CDD" id="cd04302">
    <property type="entry name" value="HAD_5NT"/>
    <property type="match status" value="1"/>
</dbReference>
<keyword evidence="2" id="KW-1185">Reference proteome</keyword>
<dbReference type="PANTHER" id="PTHR43434:SF20">
    <property type="entry name" value="5'-NUCLEOTIDASE"/>
    <property type="match status" value="1"/>
</dbReference>
<accession>A0A1M5H210</accession>